<comment type="caution">
    <text evidence="2">Lacks conserved residue(s) required for the propagation of feature annotation.</text>
</comment>
<reference evidence="7 8" key="1">
    <citation type="journal article" date="2024" name="bioRxiv">
        <title>Comparative genomics of Cryptococcus and Kwoniella reveals pathogenesis evolution and contrasting karyotype dynamics via intercentromeric recombination or chromosome fusion.</title>
        <authorList>
            <person name="Coelho M.A."/>
            <person name="David-Palma M."/>
            <person name="Shea T."/>
            <person name="Bowers K."/>
            <person name="McGinley-Smith S."/>
            <person name="Mohammad A.W."/>
            <person name="Gnirke A."/>
            <person name="Yurkov A.M."/>
            <person name="Nowrousian M."/>
            <person name="Sun S."/>
            <person name="Cuomo C.A."/>
            <person name="Heitman J."/>
        </authorList>
    </citation>
    <scope>NUCLEOTIDE SEQUENCE [LARGE SCALE GENOMIC DNA]</scope>
    <source>
        <strain evidence="7 8">CBS 13917</strain>
    </source>
</reference>
<feature type="region of interest" description="Disordered" evidence="3">
    <location>
        <begin position="697"/>
        <end position="776"/>
    </location>
</feature>
<keyword evidence="4" id="KW-1133">Transmembrane helix</keyword>
<accession>A0AAW0Z3J4</accession>
<keyword evidence="4" id="KW-0812">Transmembrane</keyword>
<dbReference type="Proteomes" id="UP001388673">
    <property type="component" value="Unassembled WGS sequence"/>
</dbReference>
<gene>
    <name evidence="7" type="ORF">IAR55_001887</name>
</gene>
<feature type="signal peptide" evidence="5">
    <location>
        <begin position="1"/>
        <end position="19"/>
    </location>
</feature>
<keyword evidence="8" id="KW-1185">Reference proteome</keyword>
<dbReference type="PROSITE" id="PS01248">
    <property type="entry name" value="EGF_LAM_1"/>
    <property type="match status" value="1"/>
</dbReference>
<keyword evidence="4" id="KW-0472">Membrane</keyword>
<evidence type="ECO:0000259" key="6">
    <source>
        <dbReference type="PROSITE" id="PS50026"/>
    </source>
</evidence>
<feature type="transmembrane region" description="Helical" evidence="4">
    <location>
        <begin position="583"/>
        <end position="604"/>
    </location>
</feature>
<evidence type="ECO:0000313" key="8">
    <source>
        <dbReference type="Proteomes" id="UP001388673"/>
    </source>
</evidence>
<feature type="disulfide bond" evidence="2">
    <location>
        <begin position="172"/>
        <end position="182"/>
    </location>
</feature>
<feature type="domain" description="EGF-like" evidence="6">
    <location>
        <begin position="168"/>
        <end position="204"/>
    </location>
</feature>
<sequence>MRAFEGLVIALATASVSLAEDPQGGTTIRITSSNQVCSPSGCLQGKSSSPLLAHDSSARRYFLPGTYVSTTQLSPTSSLNASISHPPSDLNTLVVSPPPLPVGFTSPSYGNTPSVSDNGSWSLSDWRSVVLPEGWYAVLEGGNVIWGAIPEKVALPNSLTGAGILRAAFSDCNPPCSTHGICTSSDSSNATCQCAIGWSGPSCDSCASGYFGPSCTACASNCTICDGGVSGTGTCLSTAVSSQATCNCIHGTCTSSSECSCSAGWITNSTTSASSCNVCAPSFFQDSTGNCLACPLGCKSCELQPGTNSTANCLSCSALLSLSTNTPATCGSTAGSCSDGSYYDNGSSTCKSCSPACSTCTGPSTSDCLACASPREYATPVSQIFRGCSWSIMPKANVMLVPLDVSIATSPASQVQQALIRLPALLAKTGGCWNEGSVCGSAVMGCSSLLDLPRRTGLVSNATRPVRHASPPQLRVPLAPNHRHSPLRELVFLAVHPRRSLRTEHVFPVPPTVFPALHPPPAHHVPYLDLCIGPDSKSCTVCPDGYQLKEGECYALPCDHGGVAPNLGICLSALVQSPPKKEYLGFLALIVVIFGGGMGIWWYIKRERRQTRESTKLFGERLDQRRIQDRLNVLRLDSVLGLNRLRGGPVEGRDMDDGKYDEGKRRRFRELLLPSSRNRKPVDTEVEMESRRDINGRSRAGWSIPPPPYVPPTNSPVDHTPFFDNKVTPAPNSRRRDSLDSVPTPTRVGFPNARSHDPSPSSITNSAEMGEERERPNSTYMMGNTVVHSMSSSFTSSGLTPTANNRPIGSGGGGLLPPPRPGMVRQSTLPEKEREVRTVIGQGFGHGQEYGKGIDLERRLADSWPALGEGRRVLEG</sequence>
<dbReference type="SUPFAM" id="SSF57184">
    <property type="entry name" value="Growth factor receptor domain"/>
    <property type="match status" value="1"/>
</dbReference>
<dbReference type="SMART" id="SM00261">
    <property type="entry name" value="FU"/>
    <property type="match status" value="3"/>
</dbReference>
<comment type="caution">
    <text evidence="7">The sequence shown here is derived from an EMBL/GenBank/DDBJ whole genome shotgun (WGS) entry which is preliminary data.</text>
</comment>
<dbReference type="CDD" id="cd00055">
    <property type="entry name" value="EGF_Lam"/>
    <property type="match status" value="1"/>
</dbReference>
<evidence type="ECO:0000256" key="3">
    <source>
        <dbReference type="SAM" id="MobiDB-lite"/>
    </source>
</evidence>
<feature type="region of interest" description="Disordered" evidence="3">
    <location>
        <begin position="791"/>
        <end position="832"/>
    </location>
</feature>
<dbReference type="Pfam" id="PF23106">
    <property type="entry name" value="EGF_Teneurin"/>
    <property type="match status" value="1"/>
</dbReference>
<dbReference type="PROSITE" id="PS00022">
    <property type="entry name" value="EGF_1"/>
    <property type="match status" value="1"/>
</dbReference>
<keyword evidence="2" id="KW-1015">Disulfide bond</keyword>
<feature type="compositionally biased region" description="Polar residues" evidence="3">
    <location>
        <begin position="758"/>
        <end position="767"/>
    </location>
</feature>
<dbReference type="AlphaFoldDB" id="A0AAW0Z3J4"/>
<feature type="chain" id="PRO_5043754768" description="EGF-like domain-containing protein" evidence="5">
    <location>
        <begin position="20"/>
        <end position="876"/>
    </location>
</feature>
<evidence type="ECO:0000256" key="1">
    <source>
        <dbReference type="ARBA" id="ARBA00022536"/>
    </source>
</evidence>
<dbReference type="InterPro" id="IPR002049">
    <property type="entry name" value="LE_dom"/>
</dbReference>
<dbReference type="InterPro" id="IPR000742">
    <property type="entry name" value="EGF"/>
</dbReference>
<name>A0AAW0Z3J4_9TREE</name>
<dbReference type="InterPro" id="IPR009030">
    <property type="entry name" value="Growth_fac_rcpt_cys_sf"/>
</dbReference>
<evidence type="ECO:0000256" key="5">
    <source>
        <dbReference type="SAM" id="SignalP"/>
    </source>
</evidence>
<dbReference type="GeneID" id="92179146"/>
<dbReference type="EMBL" id="JBCAWK010000003">
    <property type="protein sequence ID" value="KAK8864637.1"/>
    <property type="molecule type" value="Genomic_DNA"/>
</dbReference>
<organism evidence="7 8">
    <name type="scientific">Kwoniella newhampshirensis</name>
    <dbReference type="NCBI Taxonomy" id="1651941"/>
    <lineage>
        <taxon>Eukaryota</taxon>
        <taxon>Fungi</taxon>
        <taxon>Dikarya</taxon>
        <taxon>Basidiomycota</taxon>
        <taxon>Agaricomycotina</taxon>
        <taxon>Tremellomycetes</taxon>
        <taxon>Tremellales</taxon>
        <taxon>Cryptococcaceae</taxon>
        <taxon>Kwoniella</taxon>
    </lineage>
</organism>
<dbReference type="InterPro" id="IPR006212">
    <property type="entry name" value="Furin_repeat"/>
</dbReference>
<evidence type="ECO:0000313" key="7">
    <source>
        <dbReference type="EMBL" id="KAK8864637.1"/>
    </source>
</evidence>
<keyword evidence="1 2" id="KW-0245">EGF-like domain</keyword>
<dbReference type="RefSeq" id="XP_066804933.1">
    <property type="nucleotide sequence ID" value="XM_066945010.1"/>
</dbReference>
<dbReference type="SMART" id="SM00181">
    <property type="entry name" value="EGF"/>
    <property type="match status" value="2"/>
</dbReference>
<evidence type="ECO:0000256" key="4">
    <source>
        <dbReference type="SAM" id="Phobius"/>
    </source>
</evidence>
<keyword evidence="5" id="KW-0732">Signal</keyword>
<feature type="disulfide bond" evidence="2">
    <location>
        <begin position="194"/>
        <end position="203"/>
    </location>
</feature>
<proteinExistence type="predicted"/>
<evidence type="ECO:0000256" key="2">
    <source>
        <dbReference type="PROSITE-ProRule" id="PRU00076"/>
    </source>
</evidence>
<protein>
    <recommendedName>
        <fullName evidence="6">EGF-like domain-containing protein</fullName>
    </recommendedName>
</protein>
<dbReference type="KEGG" id="kne:92179146"/>
<dbReference type="PROSITE" id="PS50026">
    <property type="entry name" value="EGF_3"/>
    <property type="match status" value="1"/>
</dbReference>
<feature type="compositionally biased region" description="Pro residues" evidence="3">
    <location>
        <begin position="704"/>
        <end position="714"/>
    </location>
</feature>